<reference evidence="1" key="1">
    <citation type="submission" date="2021-06" db="EMBL/GenBank/DDBJ databases">
        <authorList>
            <person name="Criscuolo A."/>
        </authorList>
    </citation>
    <scope>NUCLEOTIDE SEQUENCE</scope>
    <source>
        <strain evidence="1">CIP111600</strain>
    </source>
</reference>
<dbReference type="EMBL" id="CAJVAS010000032">
    <property type="protein sequence ID" value="CAG7645742.1"/>
    <property type="molecule type" value="Genomic_DNA"/>
</dbReference>
<name>A0A916K5R7_9BACL</name>
<dbReference type="Proteomes" id="UP000693672">
    <property type="component" value="Unassembled WGS sequence"/>
</dbReference>
<organism evidence="1 2">
    <name type="scientific">Paenibacillus solanacearum</name>
    <dbReference type="NCBI Taxonomy" id="2048548"/>
    <lineage>
        <taxon>Bacteria</taxon>
        <taxon>Bacillati</taxon>
        <taxon>Bacillota</taxon>
        <taxon>Bacilli</taxon>
        <taxon>Bacillales</taxon>
        <taxon>Paenibacillaceae</taxon>
        <taxon>Paenibacillus</taxon>
    </lineage>
</organism>
<keyword evidence="2" id="KW-1185">Reference proteome</keyword>
<proteinExistence type="predicted"/>
<accession>A0A916K5R7</accession>
<sequence>MLTSLVTYILLAAGAGFAVFRTVQFVKWKRSGLTPEQIDRELLQLLNQEVRHE</sequence>
<comment type="caution">
    <text evidence="1">The sequence shown here is derived from an EMBL/GenBank/DDBJ whole genome shotgun (WGS) entry which is preliminary data.</text>
</comment>
<protein>
    <submittedName>
        <fullName evidence="1">Uncharacterized protein</fullName>
    </submittedName>
</protein>
<dbReference type="AlphaFoldDB" id="A0A916K5R7"/>
<gene>
    <name evidence="1" type="ORF">PAESOLCIP111_05011</name>
</gene>
<evidence type="ECO:0000313" key="2">
    <source>
        <dbReference type="Proteomes" id="UP000693672"/>
    </source>
</evidence>
<evidence type="ECO:0000313" key="1">
    <source>
        <dbReference type="EMBL" id="CAG7645742.1"/>
    </source>
</evidence>
<dbReference type="RefSeq" id="WP_218094725.1">
    <property type="nucleotide sequence ID" value="NZ_CAJVAS010000032.1"/>
</dbReference>